<dbReference type="AlphaFoldDB" id="A0A6A5CD66"/>
<evidence type="ECO:0000256" key="1">
    <source>
        <dbReference type="ARBA" id="ARBA00004123"/>
    </source>
</evidence>
<sequence length="378" mass="42257">MLPSSKPSMLSNNERNFILSTLMIEKKENKLSDGGDSYRKSGSSTTKSSSSLNTTILRVDGRDLYDYRSIEFMLPNSTNDHISSLDSVQSGQVQVSIGNTIALGVVSCSVMEPYLDRPNEGFLTFHVDFSTVGARPVGSKQTSQQRELCIEIGRVIDRSLRGSRAIDTEALCIIAGRKVWSLRVDIHILQDDGNVFDCCHLAAIASLLHFRRPEVTIEGDRIIVHTVQDRQPVPLSVHHIPICTSFAFFYHEHCTLFVVDPGKKEEMIAEGFMTIALNAHKELCAIQKGGGLALTKDQILECAQIASVKSKEITEILKRFLQNEESKRIQQGKSYYVKYEEEPIDNSSQDENDEAISAISDISEPFSDMEDDEEENEE</sequence>
<feature type="region of interest" description="Disordered" evidence="7">
    <location>
        <begin position="30"/>
        <end position="51"/>
    </location>
</feature>
<dbReference type="EMBL" id="VFQX01000006">
    <property type="protein sequence ID" value="KAF0983478.1"/>
    <property type="molecule type" value="Genomic_DNA"/>
</dbReference>
<feature type="compositionally biased region" description="Acidic residues" evidence="7">
    <location>
        <begin position="367"/>
        <end position="378"/>
    </location>
</feature>
<dbReference type="InterPro" id="IPR020568">
    <property type="entry name" value="Ribosomal_Su5_D2-typ_SF"/>
</dbReference>
<dbReference type="PANTHER" id="PTHR11097">
    <property type="entry name" value="EXOSOME COMPLEX EXONUCLEASE RIBOSOMAL RNA PROCESSING PROTEIN"/>
    <property type="match status" value="1"/>
</dbReference>
<feature type="domain" description="Exoribonuclease phosphorolytic" evidence="9">
    <location>
        <begin position="239"/>
        <end position="307"/>
    </location>
</feature>
<dbReference type="GO" id="GO:0000177">
    <property type="term" value="C:cytoplasmic exosome (RNase complex)"/>
    <property type="evidence" value="ECO:0007669"/>
    <property type="project" value="TreeGrafter"/>
</dbReference>
<accession>A0A6A5CD66</accession>
<dbReference type="VEuPathDB" id="AmoebaDB:FDP41_010543"/>
<dbReference type="InterPro" id="IPR027408">
    <property type="entry name" value="PNPase/RNase_PH_dom_sf"/>
</dbReference>
<evidence type="ECO:0000259" key="9">
    <source>
        <dbReference type="Pfam" id="PF03725"/>
    </source>
</evidence>
<dbReference type="GO" id="GO:0034475">
    <property type="term" value="P:U4 snRNA 3'-end processing"/>
    <property type="evidence" value="ECO:0007669"/>
    <property type="project" value="TreeGrafter"/>
</dbReference>
<evidence type="ECO:0000313" key="11">
    <source>
        <dbReference type="Proteomes" id="UP000444721"/>
    </source>
</evidence>
<dbReference type="InterPro" id="IPR015847">
    <property type="entry name" value="ExoRNase_PH_dom2"/>
</dbReference>
<feature type="compositionally biased region" description="Basic and acidic residues" evidence="7">
    <location>
        <begin position="30"/>
        <end position="39"/>
    </location>
</feature>
<evidence type="ECO:0000256" key="4">
    <source>
        <dbReference type="ARBA" id="ARBA00022490"/>
    </source>
</evidence>
<dbReference type="Proteomes" id="UP000444721">
    <property type="component" value="Unassembled WGS sequence"/>
</dbReference>
<dbReference type="GO" id="GO:0034476">
    <property type="term" value="P:U5 snRNA 3'-end processing"/>
    <property type="evidence" value="ECO:0007669"/>
    <property type="project" value="TreeGrafter"/>
</dbReference>
<keyword evidence="6" id="KW-0539">Nucleus</keyword>
<dbReference type="GO" id="GO:0071038">
    <property type="term" value="P:TRAMP-dependent tRNA surveillance pathway"/>
    <property type="evidence" value="ECO:0007669"/>
    <property type="project" value="TreeGrafter"/>
</dbReference>
<dbReference type="Pfam" id="PF03725">
    <property type="entry name" value="RNase_PH_C"/>
    <property type="match status" value="1"/>
</dbReference>
<dbReference type="OMA" id="GPQFENG"/>
<dbReference type="OrthoDB" id="10264038at2759"/>
<keyword evidence="5" id="KW-0694">RNA-binding</keyword>
<feature type="domain" description="Exoribonuclease phosphorolytic" evidence="8">
    <location>
        <begin position="89"/>
        <end position="213"/>
    </location>
</feature>
<dbReference type="GO" id="GO:0035925">
    <property type="term" value="F:mRNA 3'-UTR AU-rich region binding"/>
    <property type="evidence" value="ECO:0007669"/>
    <property type="project" value="TreeGrafter"/>
</dbReference>
<reference evidence="10 11" key="1">
    <citation type="journal article" date="2019" name="Sci. Rep.">
        <title>Nanopore sequencing improves the draft genome of the human pathogenic amoeba Naegleria fowleri.</title>
        <authorList>
            <person name="Liechti N."/>
            <person name="Schurch N."/>
            <person name="Bruggmann R."/>
            <person name="Wittwer M."/>
        </authorList>
    </citation>
    <scope>NUCLEOTIDE SEQUENCE [LARGE SCALE GENOMIC DNA]</scope>
    <source>
        <strain evidence="10 11">ATCC 30894</strain>
    </source>
</reference>
<dbReference type="InterPro" id="IPR033100">
    <property type="entry name" value="Rrp45"/>
</dbReference>
<feature type="compositionally biased region" description="Acidic residues" evidence="7">
    <location>
        <begin position="342"/>
        <end position="354"/>
    </location>
</feature>
<feature type="region of interest" description="Disordered" evidence="7">
    <location>
        <begin position="340"/>
        <end position="378"/>
    </location>
</feature>
<comment type="subcellular location">
    <subcellularLocation>
        <location evidence="2">Cytoplasm</location>
    </subcellularLocation>
    <subcellularLocation>
        <location evidence="1">Nucleus</location>
    </subcellularLocation>
</comment>
<comment type="caution">
    <text evidence="10">The sequence shown here is derived from an EMBL/GenBank/DDBJ whole genome shotgun (WGS) entry which is preliminary data.</text>
</comment>
<dbReference type="GO" id="GO:0071028">
    <property type="term" value="P:nuclear mRNA surveillance"/>
    <property type="evidence" value="ECO:0007669"/>
    <property type="project" value="TreeGrafter"/>
</dbReference>
<dbReference type="InterPro" id="IPR001247">
    <property type="entry name" value="ExoRNase_PH_dom1"/>
</dbReference>
<dbReference type="Gene3D" id="3.30.230.70">
    <property type="entry name" value="GHMP Kinase, N-terminal domain"/>
    <property type="match status" value="1"/>
</dbReference>
<dbReference type="GeneID" id="68117758"/>
<dbReference type="VEuPathDB" id="AmoebaDB:NF0107020"/>
<evidence type="ECO:0000256" key="2">
    <source>
        <dbReference type="ARBA" id="ARBA00004496"/>
    </source>
</evidence>
<dbReference type="SUPFAM" id="SSF54211">
    <property type="entry name" value="Ribosomal protein S5 domain 2-like"/>
    <property type="match status" value="1"/>
</dbReference>
<dbReference type="GO" id="GO:0000467">
    <property type="term" value="P:exonucleolytic trimming to generate mature 3'-end of 5.8S rRNA from tricistronic rRNA transcript (SSU-rRNA, 5.8S rRNA, LSU-rRNA)"/>
    <property type="evidence" value="ECO:0007669"/>
    <property type="project" value="TreeGrafter"/>
</dbReference>
<evidence type="ECO:0000259" key="8">
    <source>
        <dbReference type="Pfam" id="PF01138"/>
    </source>
</evidence>
<gene>
    <name evidence="10" type="ORF">FDP41_010543</name>
</gene>
<dbReference type="GO" id="GO:0034473">
    <property type="term" value="P:U1 snRNA 3'-end processing"/>
    <property type="evidence" value="ECO:0007669"/>
    <property type="project" value="TreeGrafter"/>
</dbReference>
<evidence type="ECO:0000256" key="5">
    <source>
        <dbReference type="ARBA" id="ARBA00022884"/>
    </source>
</evidence>
<dbReference type="Pfam" id="PF01138">
    <property type="entry name" value="RNase_PH"/>
    <property type="match status" value="1"/>
</dbReference>
<dbReference type="GO" id="GO:0016075">
    <property type="term" value="P:rRNA catabolic process"/>
    <property type="evidence" value="ECO:0007669"/>
    <property type="project" value="TreeGrafter"/>
</dbReference>
<dbReference type="GO" id="GO:0071035">
    <property type="term" value="P:nuclear polyadenylation-dependent rRNA catabolic process"/>
    <property type="evidence" value="ECO:0007669"/>
    <property type="project" value="TreeGrafter"/>
</dbReference>
<dbReference type="RefSeq" id="XP_044568191.1">
    <property type="nucleotide sequence ID" value="XM_044700853.1"/>
</dbReference>
<evidence type="ECO:0000256" key="3">
    <source>
        <dbReference type="ARBA" id="ARBA00006678"/>
    </source>
</evidence>
<protein>
    <submittedName>
        <fullName evidence="10">Uncharacterized protein</fullName>
    </submittedName>
</protein>
<organism evidence="10 11">
    <name type="scientific">Naegleria fowleri</name>
    <name type="common">Brain eating amoeba</name>
    <dbReference type="NCBI Taxonomy" id="5763"/>
    <lineage>
        <taxon>Eukaryota</taxon>
        <taxon>Discoba</taxon>
        <taxon>Heterolobosea</taxon>
        <taxon>Tetramitia</taxon>
        <taxon>Eutetramitia</taxon>
        <taxon>Vahlkampfiidae</taxon>
        <taxon>Naegleria</taxon>
    </lineage>
</organism>
<keyword evidence="11" id="KW-1185">Reference proteome</keyword>
<dbReference type="VEuPathDB" id="AmoebaDB:NfTy_012900"/>
<dbReference type="CDD" id="cd11368">
    <property type="entry name" value="RNase_PH_RRP45"/>
    <property type="match status" value="1"/>
</dbReference>
<dbReference type="InterPro" id="IPR036345">
    <property type="entry name" value="ExoRNase_PH_dom2_sf"/>
</dbReference>
<dbReference type="SUPFAM" id="SSF55666">
    <property type="entry name" value="Ribonuclease PH domain 2-like"/>
    <property type="match status" value="1"/>
</dbReference>
<evidence type="ECO:0000256" key="6">
    <source>
        <dbReference type="ARBA" id="ARBA00023242"/>
    </source>
</evidence>
<evidence type="ECO:0000313" key="10">
    <source>
        <dbReference type="EMBL" id="KAF0983478.1"/>
    </source>
</evidence>
<dbReference type="GO" id="GO:0000176">
    <property type="term" value="C:nuclear exosome (RNase complex)"/>
    <property type="evidence" value="ECO:0007669"/>
    <property type="project" value="TreeGrafter"/>
</dbReference>
<dbReference type="InterPro" id="IPR050590">
    <property type="entry name" value="Exosome_comp_Rrp42_subfam"/>
</dbReference>
<proteinExistence type="inferred from homology"/>
<evidence type="ECO:0000256" key="7">
    <source>
        <dbReference type="SAM" id="MobiDB-lite"/>
    </source>
</evidence>
<keyword evidence="4" id="KW-0963">Cytoplasm</keyword>
<dbReference type="PANTHER" id="PTHR11097:SF14">
    <property type="entry name" value="EXOSOME COMPLEX COMPONENT RRP45"/>
    <property type="match status" value="1"/>
</dbReference>
<feature type="compositionally biased region" description="Low complexity" evidence="7">
    <location>
        <begin position="40"/>
        <end position="51"/>
    </location>
</feature>
<name>A0A6A5CD66_NAEFO</name>
<comment type="similarity">
    <text evidence="3">Belongs to the RNase PH family.</text>
</comment>